<keyword evidence="3" id="KW-1185">Reference proteome</keyword>
<evidence type="ECO:0000256" key="1">
    <source>
        <dbReference type="SAM" id="Phobius"/>
    </source>
</evidence>
<reference evidence="2 3" key="1">
    <citation type="submission" date="2017-03" db="EMBL/GenBank/DDBJ databases">
        <title>Whole genome sequences of fourteen strains of Bradyrhizobium canariense and one strain of Bradyrhizobium japonicum isolated from Lupinus (Papilionoideae: Genisteae) species in Algeria.</title>
        <authorList>
            <person name="Crovadore J."/>
            <person name="Chekireb D."/>
            <person name="Brachmann A."/>
            <person name="Chablais R."/>
            <person name="Cochard B."/>
            <person name="Lefort F."/>
        </authorList>
    </citation>
    <scope>NUCLEOTIDE SEQUENCE [LARGE SCALE GENOMIC DNA]</scope>
    <source>
        <strain evidence="2 3">UBMAN05</strain>
    </source>
</reference>
<sequence length="114" mass="12857">MLIVNLVCLDVMMRAYNSENATTTMFAVATYLSLGSMVQYAFLPLMIIYPLMAIIDKIFRIKEVVAYIMGLIDPYWVVLGLGLVSFSDFRMPHFLESLPVADGNYLLMVFISLG</sequence>
<keyword evidence="1" id="KW-0812">Transmembrane</keyword>
<evidence type="ECO:0000313" key="3">
    <source>
        <dbReference type="Proteomes" id="UP000193884"/>
    </source>
</evidence>
<evidence type="ECO:0000313" key="2">
    <source>
        <dbReference type="EMBL" id="OSJ37048.1"/>
    </source>
</evidence>
<accession>A0ABX3XD74</accession>
<name>A0ABX3XD74_9BRAD</name>
<feature type="non-terminal residue" evidence="2">
    <location>
        <position position="114"/>
    </location>
</feature>
<proteinExistence type="predicted"/>
<dbReference type="Proteomes" id="UP000193884">
    <property type="component" value="Unassembled WGS sequence"/>
</dbReference>
<organism evidence="2 3">
    <name type="scientific">Bradyrhizobium canariense</name>
    <dbReference type="NCBI Taxonomy" id="255045"/>
    <lineage>
        <taxon>Bacteria</taxon>
        <taxon>Pseudomonadati</taxon>
        <taxon>Pseudomonadota</taxon>
        <taxon>Alphaproteobacteria</taxon>
        <taxon>Hyphomicrobiales</taxon>
        <taxon>Nitrobacteraceae</taxon>
        <taxon>Bradyrhizobium</taxon>
    </lineage>
</organism>
<protein>
    <submittedName>
        <fullName evidence="2">Uncharacterized protein</fullName>
    </submittedName>
</protein>
<keyword evidence="1" id="KW-1133">Transmembrane helix</keyword>
<keyword evidence="1" id="KW-0472">Membrane</keyword>
<dbReference type="EMBL" id="NAFK01000036">
    <property type="protein sequence ID" value="OSJ37048.1"/>
    <property type="molecule type" value="Genomic_DNA"/>
</dbReference>
<feature type="transmembrane region" description="Helical" evidence="1">
    <location>
        <begin position="28"/>
        <end position="52"/>
    </location>
</feature>
<feature type="transmembrane region" description="Helical" evidence="1">
    <location>
        <begin position="64"/>
        <end position="86"/>
    </location>
</feature>
<comment type="caution">
    <text evidence="2">The sequence shown here is derived from an EMBL/GenBank/DDBJ whole genome shotgun (WGS) entry which is preliminary data.</text>
</comment>
<gene>
    <name evidence="2" type="ORF">BST63_00155</name>
</gene>